<dbReference type="Proteomes" id="UP001066276">
    <property type="component" value="Chromosome 3_1"/>
</dbReference>
<dbReference type="AlphaFoldDB" id="A0AAV7UDP9"/>
<proteinExistence type="predicted"/>
<reference evidence="2" key="1">
    <citation type="journal article" date="2022" name="bioRxiv">
        <title>Sequencing and chromosome-scale assembly of the giantPleurodeles waltlgenome.</title>
        <authorList>
            <person name="Brown T."/>
            <person name="Elewa A."/>
            <person name="Iarovenko S."/>
            <person name="Subramanian E."/>
            <person name="Araus A.J."/>
            <person name="Petzold A."/>
            <person name="Susuki M."/>
            <person name="Suzuki K.-i.T."/>
            <person name="Hayashi T."/>
            <person name="Toyoda A."/>
            <person name="Oliveira C."/>
            <person name="Osipova E."/>
            <person name="Leigh N.D."/>
            <person name="Simon A."/>
            <person name="Yun M.H."/>
        </authorList>
    </citation>
    <scope>NUCLEOTIDE SEQUENCE</scope>
    <source>
        <strain evidence="2">20211129_DDA</strain>
        <tissue evidence="2">Liver</tissue>
    </source>
</reference>
<evidence type="ECO:0000256" key="1">
    <source>
        <dbReference type="SAM" id="MobiDB-lite"/>
    </source>
</evidence>
<feature type="compositionally biased region" description="Basic and acidic residues" evidence="1">
    <location>
        <begin position="1"/>
        <end position="16"/>
    </location>
</feature>
<protein>
    <submittedName>
        <fullName evidence="2">Uncharacterized protein</fullName>
    </submittedName>
</protein>
<sequence length="145" mass="16223">MTEERRQGTERHDEGKGGNVAGDRLICGTKTDGRPPVEGTTIWAREGWCHTRVTGWEGPRHILSFWSTPNHVTGSRTERNSGEGTVSGCNWQWGGVDERGGRRDEKSRMPAQRRGALGGCRQQQRPVRRWKSAQRGAVKCQCRPG</sequence>
<feature type="region of interest" description="Disordered" evidence="1">
    <location>
        <begin position="1"/>
        <end position="39"/>
    </location>
</feature>
<name>A0AAV7UDP9_PLEWA</name>
<feature type="compositionally biased region" description="Basic and acidic residues" evidence="1">
    <location>
        <begin position="96"/>
        <end position="108"/>
    </location>
</feature>
<evidence type="ECO:0000313" key="2">
    <source>
        <dbReference type="EMBL" id="KAJ1186446.1"/>
    </source>
</evidence>
<keyword evidence="3" id="KW-1185">Reference proteome</keyword>
<feature type="region of interest" description="Disordered" evidence="1">
    <location>
        <begin position="68"/>
        <end position="128"/>
    </location>
</feature>
<gene>
    <name evidence="2" type="ORF">NDU88_003227</name>
</gene>
<dbReference type="EMBL" id="JANPWB010000005">
    <property type="protein sequence ID" value="KAJ1186446.1"/>
    <property type="molecule type" value="Genomic_DNA"/>
</dbReference>
<evidence type="ECO:0000313" key="3">
    <source>
        <dbReference type="Proteomes" id="UP001066276"/>
    </source>
</evidence>
<accession>A0AAV7UDP9</accession>
<organism evidence="2 3">
    <name type="scientific">Pleurodeles waltl</name>
    <name type="common">Iberian ribbed newt</name>
    <dbReference type="NCBI Taxonomy" id="8319"/>
    <lineage>
        <taxon>Eukaryota</taxon>
        <taxon>Metazoa</taxon>
        <taxon>Chordata</taxon>
        <taxon>Craniata</taxon>
        <taxon>Vertebrata</taxon>
        <taxon>Euteleostomi</taxon>
        <taxon>Amphibia</taxon>
        <taxon>Batrachia</taxon>
        <taxon>Caudata</taxon>
        <taxon>Salamandroidea</taxon>
        <taxon>Salamandridae</taxon>
        <taxon>Pleurodelinae</taxon>
        <taxon>Pleurodeles</taxon>
    </lineage>
</organism>
<comment type="caution">
    <text evidence="2">The sequence shown here is derived from an EMBL/GenBank/DDBJ whole genome shotgun (WGS) entry which is preliminary data.</text>
</comment>